<evidence type="ECO:0000313" key="2">
    <source>
        <dbReference type="EMBL" id="RZD18665.1"/>
    </source>
</evidence>
<keyword evidence="2" id="KW-0808">Transferase</keyword>
<dbReference type="PANTHER" id="PTHR43852:SF3">
    <property type="entry name" value="NUCLEOTIDYLTRANSFERASE"/>
    <property type="match status" value="1"/>
</dbReference>
<evidence type="ECO:0000259" key="1">
    <source>
        <dbReference type="Pfam" id="PF18765"/>
    </source>
</evidence>
<reference evidence="2 3" key="1">
    <citation type="journal article" date="2019" name="ISME J.">
        <title>Insights into ecological role of a new deltaproteobacterial order Candidatus Acidulodesulfobacterales by metagenomics and metatranscriptomics.</title>
        <authorList>
            <person name="Tan S."/>
            <person name="Liu J."/>
            <person name="Fang Y."/>
            <person name="Hedlund B.P."/>
            <person name="Lian Z.H."/>
            <person name="Huang L.Y."/>
            <person name="Li J.T."/>
            <person name="Huang L.N."/>
            <person name="Li W.J."/>
            <person name="Jiang H.C."/>
            <person name="Dong H.L."/>
            <person name="Shu W.S."/>
        </authorList>
    </citation>
    <scope>NUCLEOTIDE SEQUENCE [LARGE SCALE GENOMIC DNA]</scope>
    <source>
        <strain evidence="2">AP1</strain>
    </source>
</reference>
<dbReference type="Proteomes" id="UP000319296">
    <property type="component" value="Unassembled WGS sequence"/>
</dbReference>
<dbReference type="InterPro" id="IPR041633">
    <property type="entry name" value="Polbeta"/>
</dbReference>
<dbReference type="NCBIfam" id="NF047752">
    <property type="entry name" value="MntA_antitoxin"/>
    <property type="match status" value="1"/>
</dbReference>
<dbReference type="Gene3D" id="3.30.460.10">
    <property type="entry name" value="Beta Polymerase, domain 2"/>
    <property type="match status" value="1"/>
</dbReference>
<dbReference type="Pfam" id="PF18765">
    <property type="entry name" value="Polbeta"/>
    <property type="match status" value="1"/>
</dbReference>
<comment type="caution">
    <text evidence="2">The sequence shown here is derived from an EMBL/GenBank/DDBJ whole genome shotgun (WGS) entry which is preliminary data.</text>
</comment>
<sequence length="147" mass="17028">MRLTSKRLNSNKYNAVQNININNDIDIKKIKIILDKIDVIIAVYLFGSVAINKQNSLSDIDIAVLLKKNVNYFDYKLRIHHDIARLTKKEADVVVLNEVHNLYLIDSIINKGILLIDKNREKRIDYELSLSHAILDYKAFRHAIDAK</sequence>
<dbReference type="AlphaFoldDB" id="A0A519BN29"/>
<dbReference type="CDD" id="cd05403">
    <property type="entry name" value="NT_KNTase_like"/>
    <property type="match status" value="1"/>
</dbReference>
<dbReference type="InterPro" id="IPR043519">
    <property type="entry name" value="NT_sf"/>
</dbReference>
<dbReference type="GO" id="GO:0016740">
    <property type="term" value="F:transferase activity"/>
    <property type="evidence" value="ECO:0007669"/>
    <property type="project" value="UniProtKB-KW"/>
</dbReference>
<feature type="domain" description="Polymerase beta nucleotidyltransferase" evidence="1">
    <location>
        <begin position="28"/>
        <end position="121"/>
    </location>
</feature>
<protein>
    <submittedName>
        <fullName evidence="2">Nucleotidyltransferase domain-containing protein</fullName>
    </submittedName>
</protein>
<gene>
    <name evidence="2" type="ORF">EVG15_04595</name>
</gene>
<dbReference type="PANTHER" id="PTHR43852">
    <property type="entry name" value="NUCLEOTIDYLTRANSFERASE"/>
    <property type="match status" value="1"/>
</dbReference>
<evidence type="ECO:0000313" key="3">
    <source>
        <dbReference type="Proteomes" id="UP000319296"/>
    </source>
</evidence>
<accession>A0A519BN29</accession>
<dbReference type="InterPro" id="IPR052930">
    <property type="entry name" value="TA_antitoxin_MntA"/>
</dbReference>
<name>A0A519BN29_9DELT</name>
<proteinExistence type="predicted"/>
<dbReference type="SUPFAM" id="SSF81301">
    <property type="entry name" value="Nucleotidyltransferase"/>
    <property type="match status" value="1"/>
</dbReference>
<dbReference type="EMBL" id="SGBB01000006">
    <property type="protein sequence ID" value="RZD18665.1"/>
    <property type="molecule type" value="Genomic_DNA"/>
</dbReference>
<organism evidence="2 3">
    <name type="scientific">Candidatus Acididesulfobacter diazotrophicus</name>
    <dbReference type="NCBI Taxonomy" id="2597226"/>
    <lineage>
        <taxon>Bacteria</taxon>
        <taxon>Deltaproteobacteria</taxon>
        <taxon>Candidatus Acidulodesulfobacterales</taxon>
        <taxon>Candidatus Acididesulfobacter</taxon>
    </lineage>
</organism>